<dbReference type="PANTHER" id="PTHR46177:SF1">
    <property type="entry name" value="INTEGRASE CATALYTIC DOMAIN-CONTAINING PROTEIN"/>
    <property type="match status" value="1"/>
</dbReference>
<name>A0A371CM70_9APHY</name>
<protein>
    <recommendedName>
        <fullName evidence="4">Integrase catalytic domain-containing protein</fullName>
    </recommendedName>
</protein>
<dbReference type="AlphaFoldDB" id="A0A371CM70"/>
<evidence type="ECO:0000313" key="2">
    <source>
        <dbReference type="EMBL" id="RDX41373.1"/>
    </source>
</evidence>
<evidence type="ECO:0008006" key="4">
    <source>
        <dbReference type="Google" id="ProtNLM"/>
    </source>
</evidence>
<reference evidence="2 3" key="1">
    <citation type="journal article" date="2018" name="Biotechnol. Biofuels">
        <title>Integrative visual omics of the white-rot fungus Polyporus brumalis exposes the biotechnological potential of its oxidative enzymes for delignifying raw plant biomass.</title>
        <authorList>
            <person name="Miyauchi S."/>
            <person name="Rancon A."/>
            <person name="Drula E."/>
            <person name="Hage H."/>
            <person name="Chaduli D."/>
            <person name="Favel A."/>
            <person name="Grisel S."/>
            <person name="Henrissat B."/>
            <person name="Herpoel-Gimbert I."/>
            <person name="Ruiz-Duenas F.J."/>
            <person name="Chevret D."/>
            <person name="Hainaut M."/>
            <person name="Lin J."/>
            <person name="Wang M."/>
            <person name="Pangilinan J."/>
            <person name="Lipzen A."/>
            <person name="Lesage-Meessen L."/>
            <person name="Navarro D."/>
            <person name="Riley R."/>
            <person name="Grigoriev I.V."/>
            <person name="Zhou S."/>
            <person name="Raouche S."/>
            <person name="Rosso M.N."/>
        </authorList>
    </citation>
    <scope>NUCLEOTIDE SEQUENCE [LARGE SCALE GENOMIC DNA]</scope>
    <source>
        <strain evidence="2 3">BRFM 1820</strain>
    </source>
</reference>
<evidence type="ECO:0000256" key="1">
    <source>
        <dbReference type="SAM" id="MobiDB-lite"/>
    </source>
</evidence>
<dbReference type="EMBL" id="KZ857514">
    <property type="protein sequence ID" value="RDX41373.1"/>
    <property type="molecule type" value="Genomic_DNA"/>
</dbReference>
<proteinExistence type="predicted"/>
<organism evidence="2 3">
    <name type="scientific">Lentinus brumalis</name>
    <dbReference type="NCBI Taxonomy" id="2498619"/>
    <lineage>
        <taxon>Eukaryota</taxon>
        <taxon>Fungi</taxon>
        <taxon>Dikarya</taxon>
        <taxon>Basidiomycota</taxon>
        <taxon>Agaricomycotina</taxon>
        <taxon>Agaricomycetes</taxon>
        <taxon>Polyporales</taxon>
        <taxon>Polyporaceae</taxon>
        <taxon>Lentinus</taxon>
    </lineage>
</organism>
<evidence type="ECO:0000313" key="3">
    <source>
        <dbReference type="Proteomes" id="UP000256964"/>
    </source>
</evidence>
<gene>
    <name evidence="2" type="ORF">OH76DRAFT_1423158</name>
</gene>
<dbReference type="STRING" id="139420.A0A371CM70"/>
<dbReference type="PANTHER" id="PTHR46177">
    <property type="entry name" value="INTEGRASE CATALYTIC DOMAIN-CONTAINING PROTEIN"/>
    <property type="match status" value="1"/>
</dbReference>
<dbReference type="OrthoDB" id="5392716at2759"/>
<accession>A0A371CM70</accession>
<dbReference type="Proteomes" id="UP000256964">
    <property type="component" value="Unassembled WGS sequence"/>
</dbReference>
<sequence length="460" mass="52690">MSGQDLEFETGRSREGRRCSAPNPTGRNQHRNCRMSPSLIELYEPPENVVRAATKDDSRVEEALRDYQRRNIVNKETIKQLLLAEHGIEMSTATITRRRKLLGLKGSGATTKSLPETQKRQLILDQMAKHPTPKWRSTPPVVLAHGVSRRVSLATRSSVYPDILSRDYISAEMHALDPDGFVIRQPKSKKKHRVALVVLGPDFEWSCDGHDKLSGIGFPIWGVRDVWCGKWLGLWVVPNNRLKRVIAYLYLRLVKERGGMPVQTTTDRGSETTGVYAFASALREEFSRDLPVDQLPAHRFLPSIENTTIERGWLRLRLEWGDDVKLFWEAGKDIYNEMDPRQYELVQYLWPKLIQQELDSLRERLNNHKPRRDNAKLTPTGVAPAVAYTLAERYGGERGLQPVDTKLIEGLMEELGGEDLVRFVSRDYEARADEIFSTIGVEKLSFANVWMVFERMLPLM</sequence>
<feature type="compositionally biased region" description="Basic and acidic residues" evidence="1">
    <location>
        <begin position="9"/>
        <end position="18"/>
    </location>
</feature>
<feature type="region of interest" description="Disordered" evidence="1">
    <location>
        <begin position="1"/>
        <end position="32"/>
    </location>
</feature>
<keyword evidence="3" id="KW-1185">Reference proteome</keyword>